<dbReference type="KEGG" id="nau:109217693"/>
<comment type="similarity">
    <text evidence="1">Belongs to the 'GDXG' lipolytic enzyme family.</text>
</comment>
<dbReference type="SUPFAM" id="SSF53474">
    <property type="entry name" value="alpha/beta-Hydrolases"/>
    <property type="match status" value="1"/>
</dbReference>
<dbReference type="PANTHER" id="PTHR23024:SF458">
    <property type="entry name" value="ALPHA_BETA HYDROLASE FOLD-3 DOMAIN-CONTAINING PROTEIN"/>
    <property type="match status" value="1"/>
</dbReference>
<accession>A0A1J6KBN6</accession>
<evidence type="ECO:0000313" key="4">
    <source>
        <dbReference type="EMBL" id="OIT22368.1"/>
    </source>
</evidence>
<dbReference type="PANTHER" id="PTHR23024">
    <property type="entry name" value="ARYLACETAMIDE DEACETYLASE"/>
    <property type="match status" value="1"/>
</dbReference>
<evidence type="ECO:0000259" key="3">
    <source>
        <dbReference type="Pfam" id="PF07859"/>
    </source>
</evidence>
<name>A0A1J6KBN6_NICAT</name>
<evidence type="ECO:0000256" key="2">
    <source>
        <dbReference type="PROSITE-ProRule" id="PRU10038"/>
    </source>
</evidence>
<feature type="domain" description="Alpha/beta hydrolase fold-3" evidence="3">
    <location>
        <begin position="77"/>
        <end position="298"/>
    </location>
</feature>
<dbReference type="Pfam" id="PF07859">
    <property type="entry name" value="Abhydrolase_3"/>
    <property type="match status" value="1"/>
</dbReference>
<dbReference type="GeneID" id="109217693"/>
<gene>
    <name evidence="4" type="primary">CXE2_3</name>
    <name evidence="4" type="ORF">A4A49_36363</name>
</gene>
<evidence type="ECO:0000313" key="5">
    <source>
        <dbReference type="Proteomes" id="UP000187609"/>
    </source>
</evidence>
<dbReference type="GO" id="GO:0016787">
    <property type="term" value="F:hydrolase activity"/>
    <property type="evidence" value="ECO:0007669"/>
    <property type="project" value="InterPro"/>
</dbReference>
<dbReference type="InterPro" id="IPR050466">
    <property type="entry name" value="Carboxylest/Gibb_receptor"/>
</dbReference>
<dbReference type="InterPro" id="IPR013094">
    <property type="entry name" value="AB_hydrolase_3"/>
</dbReference>
<dbReference type="OrthoDB" id="408631at2759"/>
<evidence type="ECO:0000256" key="1">
    <source>
        <dbReference type="ARBA" id="ARBA00010515"/>
    </source>
</evidence>
<proteinExistence type="inferred from homology"/>
<dbReference type="Proteomes" id="UP000187609">
    <property type="component" value="Unassembled WGS sequence"/>
</dbReference>
<organism evidence="4 5">
    <name type="scientific">Nicotiana attenuata</name>
    <name type="common">Coyote tobacco</name>
    <dbReference type="NCBI Taxonomy" id="49451"/>
    <lineage>
        <taxon>Eukaryota</taxon>
        <taxon>Viridiplantae</taxon>
        <taxon>Streptophyta</taxon>
        <taxon>Embryophyta</taxon>
        <taxon>Tracheophyta</taxon>
        <taxon>Spermatophyta</taxon>
        <taxon>Magnoliopsida</taxon>
        <taxon>eudicotyledons</taxon>
        <taxon>Gunneridae</taxon>
        <taxon>Pentapetalae</taxon>
        <taxon>asterids</taxon>
        <taxon>lamiids</taxon>
        <taxon>Solanales</taxon>
        <taxon>Solanaceae</taxon>
        <taxon>Nicotianoideae</taxon>
        <taxon>Nicotianeae</taxon>
        <taxon>Nicotiana</taxon>
    </lineage>
</organism>
<dbReference type="STRING" id="49451.A0A1J6KBN6"/>
<dbReference type="InterPro" id="IPR033140">
    <property type="entry name" value="Lipase_GDXG_put_SER_AS"/>
</dbReference>
<dbReference type="PROSITE" id="PS01174">
    <property type="entry name" value="LIPASE_GDXG_SER"/>
    <property type="match status" value="1"/>
</dbReference>
<dbReference type="EMBL" id="MJEQ01003716">
    <property type="protein sequence ID" value="OIT22368.1"/>
    <property type="molecule type" value="Genomic_DNA"/>
</dbReference>
<feature type="active site" evidence="2">
    <location>
        <position position="165"/>
    </location>
</feature>
<keyword evidence="5" id="KW-1185">Reference proteome</keyword>
<comment type="caution">
    <text evidence="4">The sequence shown here is derived from an EMBL/GenBank/DDBJ whole genome shotgun (WGS) entry which is preliminary data.</text>
</comment>
<reference evidence="4" key="1">
    <citation type="submission" date="2016-11" db="EMBL/GenBank/DDBJ databases">
        <title>The genome of Nicotiana attenuata.</title>
        <authorList>
            <person name="Xu S."/>
            <person name="Brockmoeller T."/>
            <person name="Gaquerel E."/>
            <person name="Navarro A."/>
            <person name="Kuhl H."/>
            <person name="Gase K."/>
            <person name="Ling Z."/>
            <person name="Zhou W."/>
            <person name="Kreitzer C."/>
            <person name="Stanke M."/>
            <person name="Tang H."/>
            <person name="Lyons E."/>
            <person name="Pandey P."/>
            <person name="Pandey S.P."/>
            <person name="Timmermann B."/>
            <person name="Baldwin I.T."/>
        </authorList>
    </citation>
    <scope>NUCLEOTIDE SEQUENCE [LARGE SCALE GENOMIC DNA]</scope>
    <source>
        <strain evidence="4">UT</strain>
    </source>
</reference>
<dbReference type="Gene3D" id="3.40.50.1820">
    <property type="entry name" value="alpha/beta hydrolase"/>
    <property type="match status" value="1"/>
</dbReference>
<dbReference type="Gramene" id="OIT22368">
    <property type="protein sequence ID" value="OIT22368"/>
    <property type="gene ID" value="A4A49_36363"/>
</dbReference>
<sequence>MAASNAELDYEFLPYLRVYKNGHVERLLGTDSLPAGTDSQTGVSSKDISNIIPDSEVYIRIYVPNISILGNQKLPLVIYFHGGGFCMFTPSSSNYHNYLNTLVSEARIIAVSVHYRRPPEHPLPIAYEDSWQALQWVFSHCNGDGQEPWLNEHANFGRVFLSGDSAGANIAHNLAMAAGSVEPELMVDILGVALVHPYFWGSGPIGSEALYPDKKAHVDRLWSFVCPSNPDNNDPRINPMSEGAPSLTSLGCRRVLISVAEKDILKDRGWAYFQALGRSGWMGVVEIQETEGEDHVFHLNNLQCQKSKDLIKNLAHFFNREMPHFLIKH</sequence>
<dbReference type="AlphaFoldDB" id="A0A1J6KBN6"/>
<dbReference type="InterPro" id="IPR029058">
    <property type="entry name" value="AB_hydrolase_fold"/>
</dbReference>
<dbReference type="SMR" id="A0A1J6KBN6"/>
<protein>
    <submittedName>
        <fullName evidence="4">Carboxylesterase 2</fullName>
    </submittedName>
</protein>
<dbReference type="OMA" id="YFWGSVP"/>